<dbReference type="EMBL" id="JACEIK010001804">
    <property type="protein sequence ID" value="MCD7472296.1"/>
    <property type="molecule type" value="Genomic_DNA"/>
</dbReference>
<organism evidence="1 2">
    <name type="scientific">Datura stramonium</name>
    <name type="common">Jimsonweed</name>
    <name type="synonym">Common thornapple</name>
    <dbReference type="NCBI Taxonomy" id="4076"/>
    <lineage>
        <taxon>Eukaryota</taxon>
        <taxon>Viridiplantae</taxon>
        <taxon>Streptophyta</taxon>
        <taxon>Embryophyta</taxon>
        <taxon>Tracheophyta</taxon>
        <taxon>Spermatophyta</taxon>
        <taxon>Magnoliopsida</taxon>
        <taxon>eudicotyledons</taxon>
        <taxon>Gunneridae</taxon>
        <taxon>Pentapetalae</taxon>
        <taxon>asterids</taxon>
        <taxon>lamiids</taxon>
        <taxon>Solanales</taxon>
        <taxon>Solanaceae</taxon>
        <taxon>Solanoideae</taxon>
        <taxon>Datureae</taxon>
        <taxon>Datura</taxon>
    </lineage>
</organism>
<protein>
    <submittedName>
        <fullName evidence="1">Uncharacterized protein</fullName>
    </submittedName>
</protein>
<evidence type="ECO:0000313" key="1">
    <source>
        <dbReference type="EMBL" id="MCD7472296.1"/>
    </source>
</evidence>
<evidence type="ECO:0000313" key="2">
    <source>
        <dbReference type="Proteomes" id="UP000823775"/>
    </source>
</evidence>
<accession>A0ABS8TN04</accession>
<reference evidence="1 2" key="1">
    <citation type="journal article" date="2021" name="BMC Genomics">
        <title>Datura genome reveals duplications of psychoactive alkaloid biosynthetic genes and high mutation rate following tissue culture.</title>
        <authorList>
            <person name="Rajewski A."/>
            <person name="Carter-House D."/>
            <person name="Stajich J."/>
            <person name="Litt A."/>
        </authorList>
    </citation>
    <scope>NUCLEOTIDE SEQUENCE [LARGE SCALE GENOMIC DNA]</scope>
    <source>
        <strain evidence="1">AR-01</strain>
    </source>
</reference>
<dbReference type="Proteomes" id="UP000823775">
    <property type="component" value="Unassembled WGS sequence"/>
</dbReference>
<proteinExistence type="predicted"/>
<sequence length="111" mass="12660">MARYTSPSTALKRAMRQSLYCFELPTVWKKVGDRWTTYEHHQIAGAIAEVLKNLLPGVGTNWRSTDQHRRTANASVEEPKTSLSFSIKLLAFREPVLVNNFLITSEARQPE</sequence>
<gene>
    <name evidence="1" type="ORF">HAX54_013363</name>
</gene>
<comment type="caution">
    <text evidence="1">The sequence shown here is derived from an EMBL/GenBank/DDBJ whole genome shotgun (WGS) entry which is preliminary data.</text>
</comment>
<keyword evidence="2" id="KW-1185">Reference proteome</keyword>
<name>A0ABS8TN04_DATST</name>